<dbReference type="Gene3D" id="3.90.180.10">
    <property type="entry name" value="Medium-chain alcohol dehydrogenases, catalytic domain"/>
    <property type="match status" value="1"/>
</dbReference>
<dbReference type="Gene3D" id="3.40.50.720">
    <property type="entry name" value="NAD(P)-binding Rossmann-like Domain"/>
    <property type="match status" value="1"/>
</dbReference>
<dbReference type="PANTHER" id="PTHR44154">
    <property type="entry name" value="QUINONE OXIDOREDUCTASE"/>
    <property type="match status" value="1"/>
</dbReference>
<gene>
    <name evidence="3" type="ORF">J3R73_005570</name>
</gene>
<dbReference type="InterPro" id="IPR051603">
    <property type="entry name" value="Zinc-ADH_QOR/CCCR"/>
</dbReference>
<dbReference type="InterPro" id="IPR020843">
    <property type="entry name" value="ER"/>
</dbReference>
<dbReference type="Proteomes" id="UP001237448">
    <property type="component" value="Unassembled WGS sequence"/>
</dbReference>
<organism evidence="3 4">
    <name type="scientific">Labrys monachus</name>
    <dbReference type="NCBI Taxonomy" id="217067"/>
    <lineage>
        <taxon>Bacteria</taxon>
        <taxon>Pseudomonadati</taxon>
        <taxon>Pseudomonadota</taxon>
        <taxon>Alphaproteobacteria</taxon>
        <taxon>Hyphomicrobiales</taxon>
        <taxon>Xanthobacteraceae</taxon>
        <taxon>Labrys</taxon>
    </lineage>
</organism>
<evidence type="ECO:0000256" key="1">
    <source>
        <dbReference type="ARBA" id="ARBA00022857"/>
    </source>
</evidence>
<name>A0ABU0FNX7_9HYPH</name>
<proteinExistence type="predicted"/>
<dbReference type="Pfam" id="PF08240">
    <property type="entry name" value="ADH_N"/>
    <property type="match status" value="1"/>
</dbReference>
<dbReference type="RefSeq" id="WP_307435011.1">
    <property type="nucleotide sequence ID" value="NZ_JAUSVK010000001.1"/>
</dbReference>
<dbReference type="InterPro" id="IPR011032">
    <property type="entry name" value="GroES-like_sf"/>
</dbReference>
<protein>
    <submittedName>
        <fullName evidence="3">NADPH2:quinone reductase</fullName>
        <ecNumber evidence="3">1.6.5.5</ecNumber>
    </submittedName>
</protein>
<dbReference type="EMBL" id="JAUSVK010000001">
    <property type="protein sequence ID" value="MDQ0395778.1"/>
    <property type="molecule type" value="Genomic_DNA"/>
</dbReference>
<keyword evidence="1" id="KW-0521">NADP</keyword>
<sequence>MMRAVIAVEQGTPDVLKLVERPIPEPAAGEIRVRIIASSLNPIDVKVRKAALPMTPGTFPAVLHSDFAGIVDALGPGVAKFAVGDEVFGFAGGFKGPAGDVPGALAEYAVYDAALVARKPANLDFRAASALPLTAATAWKALFDKASVTPASKVFISGGAGGVGYMAVQMAAAAGAYVVAGTRSEESAALALGAGACASVDLSVETAADVIGKHTGGRGFDVIFDTVGGAALDAAFQMVRPTGDVVTVVGAASHNLAPLYLRGGNLHMVLVLLPIMKGIGIERHGEILEIVAAMAEEGRLKPRLDPERFTLAQAADAHRKYEAGAAKGKLVIDVAQQA</sequence>
<evidence type="ECO:0000259" key="2">
    <source>
        <dbReference type="SMART" id="SM00829"/>
    </source>
</evidence>
<dbReference type="EC" id="1.6.5.5" evidence="3"/>
<dbReference type="SUPFAM" id="SSF51735">
    <property type="entry name" value="NAD(P)-binding Rossmann-fold domains"/>
    <property type="match status" value="1"/>
</dbReference>
<dbReference type="Pfam" id="PF13602">
    <property type="entry name" value="ADH_zinc_N_2"/>
    <property type="match status" value="1"/>
</dbReference>
<evidence type="ECO:0000313" key="4">
    <source>
        <dbReference type="Proteomes" id="UP001237448"/>
    </source>
</evidence>
<dbReference type="SUPFAM" id="SSF50129">
    <property type="entry name" value="GroES-like"/>
    <property type="match status" value="1"/>
</dbReference>
<keyword evidence="3" id="KW-0560">Oxidoreductase</keyword>
<comment type="caution">
    <text evidence="3">The sequence shown here is derived from an EMBL/GenBank/DDBJ whole genome shotgun (WGS) entry which is preliminary data.</text>
</comment>
<accession>A0ABU0FNX7</accession>
<dbReference type="GO" id="GO:0003960">
    <property type="term" value="F:quinone reductase (NADPH) activity"/>
    <property type="evidence" value="ECO:0007669"/>
    <property type="project" value="UniProtKB-EC"/>
</dbReference>
<dbReference type="PANTHER" id="PTHR44154:SF1">
    <property type="entry name" value="QUINONE OXIDOREDUCTASE"/>
    <property type="match status" value="1"/>
</dbReference>
<dbReference type="InterPro" id="IPR013154">
    <property type="entry name" value="ADH-like_N"/>
</dbReference>
<keyword evidence="4" id="KW-1185">Reference proteome</keyword>
<dbReference type="InterPro" id="IPR036291">
    <property type="entry name" value="NAD(P)-bd_dom_sf"/>
</dbReference>
<evidence type="ECO:0000313" key="3">
    <source>
        <dbReference type="EMBL" id="MDQ0395778.1"/>
    </source>
</evidence>
<dbReference type="SMART" id="SM00829">
    <property type="entry name" value="PKS_ER"/>
    <property type="match status" value="1"/>
</dbReference>
<reference evidence="3 4" key="1">
    <citation type="submission" date="2023-07" db="EMBL/GenBank/DDBJ databases">
        <title>Genomic Encyclopedia of Type Strains, Phase IV (KMG-IV): sequencing the most valuable type-strain genomes for metagenomic binning, comparative biology and taxonomic classification.</title>
        <authorList>
            <person name="Goeker M."/>
        </authorList>
    </citation>
    <scope>NUCLEOTIDE SEQUENCE [LARGE SCALE GENOMIC DNA]</scope>
    <source>
        <strain evidence="3 4">DSM 5896</strain>
    </source>
</reference>
<feature type="domain" description="Enoyl reductase (ER)" evidence="2">
    <location>
        <begin position="11"/>
        <end position="332"/>
    </location>
</feature>